<evidence type="ECO:0000313" key="2">
    <source>
        <dbReference type="EMBL" id="CAG7731395.1"/>
    </source>
</evidence>
<proteinExistence type="predicted"/>
<reference evidence="2" key="1">
    <citation type="submission" date="2021-06" db="EMBL/GenBank/DDBJ databases">
        <authorList>
            <person name="Hodson N. C."/>
            <person name="Mongue J. A."/>
            <person name="Jaron S. K."/>
        </authorList>
    </citation>
    <scope>NUCLEOTIDE SEQUENCE</scope>
</reference>
<feature type="region of interest" description="Disordered" evidence="1">
    <location>
        <begin position="1"/>
        <end position="21"/>
    </location>
</feature>
<evidence type="ECO:0000256" key="1">
    <source>
        <dbReference type="SAM" id="MobiDB-lite"/>
    </source>
</evidence>
<dbReference type="AlphaFoldDB" id="A0A8J2KSI6"/>
<feature type="non-terminal residue" evidence="2">
    <location>
        <position position="1"/>
    </location>
</feature>
<feature type="non-terminal residue" evidence="2">
    <location>
        <position position="52"/>
    </location>
</feature>
<sequence length="52" mass="5689">VGDEEDNFEEEQLWGRLAVTPEIHGGLEEGDNEEKLEAASANLSLSDQDMNG</sequence>
<protein>
    <submittedName>
        <fullName evidence="2">Uncharacterized protein</fullName>
    </submittedName>
</protein>
<dbReference type="EMBL" id="CAJVCH010211761">
    <property type="protein sequence ID" value="CAG7731395.1"/>
    <property type="molecule type" value="Genomic_DNA"/>
</dbReference>
<name>A0A8J2KSI6_9HEXA</name>
<gene>
    <name evidence="2" type="ORF">AFUS01_LOCUS19989</name>
</gene>
<organism evidence="2 3">
    <name type="scientific">Allacma fusca</name>
    <dbReference type="NCBI Taxonomy" id="39272"/>
    <lineage>
        <taxon>Eukaryota</taxon>
        <taxon>Metazoa</taxon>
        <taxon>Ecdysozoa</taxon>
        <taxon>Arthropoda</taxon>
        <taxon>Hexapoda</taxon>
        <taxon>Collembola</taxon>
        <taxon>Symphypleona</taxon>
        <taxon>Sminthuridae</taxon>
        <taxon>Allacma</taxon>
    </lineage>
</organism>
<feature type="compositionally biased region" description="Acidic residues" evidence="1">
    <location>
        <begin position="1"/>
        <end position="12"/>
    </location>
</feature>
<accession>A0A8J2KSI6</accession>
<dbReference type="Proteomes" id="UP000708208">
    <property type="component" value="Unassembled WGS sequence"/>
</dbReference>
<evidence type="ECO:0000313" key="3">
    <source>
        <dbReference type="Proteomes" id="UP000708208"/>
    </source>
</evidence>
<comment type="caution">
    <text evidence="2">The sequence shown here is derived from an EMBL/GenBank/DDBJ whole genome shotgun (WGS) entry which is preliminary data.</text>
</comment>
<keyword evidence="3" id="KW-1185">Reference proteome</keyword>